<name>A0A0F7L6L6_9VIRU</name>
<dbReference type="EMBL" id="KR029595">
    <property type="protein sequence ID" value="AKH47525.1"/>
    <property type="molecule type" value="Genomic_DNA"/>
</dbReference>
<organism evidence="1">
    <name type="scientific">uncultured marine virus</name>
    <dbReference type="NCBI Taxonomy" id="186617"/>
    <lineage>
        <taxon>Viruses</taxon>
        <taxon>environmental samples</taxon>
    </lineage>
</organism>
<proteinExistence type="predicted"/>
<evidence type="ECO:0000313" key="1">
    <source>
        <dbReference type="EMBL" id="AKH47525.1"/>
    </source>
</evidence>
<sequence>MANIVTHSLSFKKEDILQYFVDIAYNGEDLTPMMTVLTDVKGTQTLHDISRPSNITKASSVGFSGVGSLTLTNRDITVKALKAEFEQNGEAFVGSWTESALASGYSLDDVNNMTALAFFNQIVLPLIAQAIAKDKNRMVWHCDTKQEAMTGTAPDRTMTGAADADNNVYTGLWTHFFNDFAATTIPADQKLTLSNAGVAKVYAITLASISAGSISLTVNGTAYTEAFHTDSATTVTNWHTSHKATIEARGGYTSKLTITDDASAKLTFTANHKGGSFTVALTSAGTSGTWTANTNTVAVIQPVLGTDIAQTTMGLMLDGIPEEALDHENDMIFLCTRSWARNYLASLKGEVLESSFRIMQNGQKVLQYEGHDVITVALWDEEIKNLNNAVYKHRCVLTTKKNLLFATDGASDDKAVETWYNTDAEMRRFRVKYRAQTAYKYSGLIVLAF</sequence>
<reference evidence="1" key="1">
    <citation type="journal article" date="2015" name="Front. Microbiol.">
        <title>Combining genomic sequencing methods to explore viral diversity and reveal potential virus-host interactions.</title>
        <authorList>
            <person name="Chow C.E."/>
            <person name="Winget D.M."/>
            <person name="White R.A.III."/>
            <person name="Hallam S.J."/>
            <person name="Suttle C.A."/>
        </authorList>
    </citation>
    <scope>NUCLEOTIDE SEQUENCE</scope>
    <source>
        <strain evidence="1">H4084948</strain>
    </source>
</reference>
<reference evidence="1" key="2">
    <citation type="submission" date="2015-03" db="EMBL/GenBank/DDBJ databases">
        <authorList>
            <person name="Chow C.-E.T."/>
            <person name="Winget D.M."/>
            <person name="White R.A.III."/>
            <person name="Hallam S.J."/>
            <person name="Suttle C.A."/>
        </authorList>
    </citation>
    <scope>NUCLEOTIDE SEQUENCE</scope>
    <source>
        <strain evidence="1">H4084948</strain>
    </source>
</reference>
<accession>A0A0F7L6L6</accession>
<protein>
    <submittedName>
        <fullName evidence="1">Uncharacterized protein</fullName>
    </submittedName>
</protein>